<dbReference type="CDD" id="cd05242">
    <property type="entry name" value="SDR_a8"/>
    <property type="match status" value="1"/>
</dbReference>
<feature type="domain" description="DUF1731" evidence="3">
    <location>
        <begin position="246"/>
        <end position="293"/>
    </location>
</feature>
<dbReference type="Gene3D" id="3.40.50.720">
    <property type="entry name" value="NAD(P)-binding Rossmann-like Domain"/>
    <property type="match status" value="1"/>
</dbReference>
<name>A0ABT3STW6_9GAMM</name>
<evidence type="ECO:0000313" key="4">
    <source>
        <dbReference type="EMBL" id="MCX2973432.1"/>
    </source>
</evidence>
<dbReference type="SUPFAM" id="SSF51735">
    <property type="entry name" value="NAD(P)-binding Rossmann-fold domains"/>
    <property type="match status" value="1"/>
</dbReference>
<dbReference type="Proteomes" id="UP001143307">
    <property type="component" value="Unassembled WGS sequence"/>
</dbReference>
<accession>A0ABT3STW6</accession>
<dbReference type="NCBIfam" id="TIGR01777">
    <property type="entry name" value="yfcH"/>
    <property type="match status" value="1"/>
</dbReference>
<comment type="caution">
    <text evidence="4">The sequence shown here is derived from an EMBL/GenBank/DDBJ whole genome shotgun (WGS) entry which is preliminary data.</text>
</comment>
<gene>
    <name evidence="4" type="ORF">EYC87_07510</name>
</gene>
<keyword evidence="5" id="KW-1185">Reference proteome</keyword>
<comment type="similarity">
    <text evidence="1">Belongs to the NAD(P)-dependent epimerase/dehydratase family. SDR39U1 subfamily.</text>
</comment>
<reference evidence="4" key="1">
    <citation type="submission" date="2019-02" db="EMBL/GenBank/DDBJ databases">
        <authorList>
            <person name="Li S.-H."/>
        </authorList>
    </citation>
    <scope>NUCLEOTIDE SEQUENCE</scope>
    <source>
        <strain evidence="4">IMCC8485</strain>
    </source>
</reference>
<dbReference type="InterPro" id="IPR001509">
    <property type="entry name" value="Epimerase_deHydtase"/>
</dbReference>
<proteinExistence type="inferred from homology"/>
<dbReference type="Pfam" id="PF01370">
    <property type="entry name" value="Epimerase"/>
    <property type="match status" value="1"/>
</dbReference>
<dbReference type="PANTHER" id="PTHR11092:SF0">
    <property type="entry name" value="EPIMERASE FAMILY PROTEIN SDR39U1"/>
    <property type="match status" value="1"/>
</dbReference>
<evidence type="ECO:0000256" key="1">
    <source>
        <dbReference type="ARBA" id="ARBA00009353"/>
    </source>
</evidence>
<dbReference type="InterPro" id="IPR010099">
    <property type="entry name" value="SDR39U1"/>
</dbReference>
<dbReference type="Pfam" id="PF08338">
    <property type="entry name" value="DUF1731"/>
    <property type="match status" value="1"/>
</dbReference>
<dbReference type="InterPro" id="IPR013549">
    <property type="entry name" value="DUF1731"/>
</dbReference>
<sequence length="296" mass="32244">MQILVTGGTGFIGDALLPALRAAGHELIVLSRQTLSNTTDTTYVRALTQLSAETQVDAVINLAGASLAGKRWNTRYKNEIVDSRMNITGELILWIESREQRPLVLLSASAIGYYGHHGDERLDEQGSRVPGFSQNLCEEWESAAEKAATLGVRTCLLRLGVVLDSDGGAFQQMAPPFKLGVGNWIGSGRQWLSWIHRTDVVAAMLFLLADDALEGAYNLTAPEPVTSKGFSEAMGQVCKLWISLPVPAIVMRLMLGEMAQELLINGQRVVPDRLQAAGFEFMYPDLDQALAKIVST</sequence>
<organism evidence="4 5">
    <name type="scientific">Candidatus Seongchinamella marina</name>
    <dbReference type="NCBI Taxonomy" id="2518990"/>
    <lineage>
        <taxon>Bacteria</taxon>
        <taxon>Pseudomonadati</taxon>
        <taxon>Pseudomonadota</taxon>
        <taxon>Gammaproteobacteria</taxon>
        <taxon>Cellvibrionales</taxon>
        <taxon>Halieaceae</taxon>
        <taxon>Seongchinamella</taxon>
    </lineage>
</organism>
<dbReference type="EMBL" id="SHNP01000002">
    <property type="protein sequence ID" value="MCX2973432.1"/>
    <property type="molecule type" value="Genomic_DNA"/>
</dbReference>
<dbReference type="PANTHER" id="PTHR11092">
    <property type="entry name" value="SUGAR NUCLEOTIDE EPIMERASE RELATED"/>
    <property type="match status" value="1"/>
</dbReference>
<evidence type="ECO:0000313" key="5">
    <source>
        <dbReference type="Proteomes" id="UP001143307"/>
    </source>
</evidence>
<dbReference type="InterPro" id="IPR036291">
    <property type="entry name" value="NAD(P)-bd_dom_sf"/>
</dbReference>
<protein>
    <submittedName>
        <fullName evidence="4">TIGR01777 family protein</fullName>
    </submittedName>
</protein>
<evidence type="ECO:0000259" key="2">
    <source>
        <dbReference type="Pfam" id="PF01370"/>
    </source>
</evidence>
<evidence type="ECO:0000259" key="3">
    <source>
        <dbReference type="Pfam" id="PF08338"/>
    </source>
</evidence>
<feature type="domain" description="NAD-dependent epimerase/dehydratase" evidence="2">
    <location>
        <begin position="3"/>
        <end position="218"/>
    </location>
</feature>
<dbReference type="RefSeq" id="WP_279252338.1">
    <property type="nucleotide sequence ID" value="NZ_SHNP01000002.1"/>
</dbReference>